<dbReference type="PANTHER" id="PTHR10000:SF8">
    <property type="entry name" value="HAD SUPERFAMILY HYDROLASE-LIKE, TYPE 3"/>
    <property type="match status" value="1"/>
</dbReference>
<dbReference type="OrthoDB" id="388395at2"/>
<dbReference type="InterPro" id="IPR036412">
    <property type="entry name" value="HAD-like_sf"/>
</dbReference>
<dbReference type="Pfam" id="PF08282">
    <property type="entry name" value="Hydrolase_3"/>
    <property type="match status" value="1"/>
</dbReference>
<protein>
    <submittedName>
        <fullName evidence="1">HAD family hydrolase</fullName>
    </submittedName>
</protein>
<name>A0A2K9LUQ2_SPISQ</name>
<dbReference type="AlphaFoldDB" id="A0A2K9LUQ2"/>
<dbReference type="SUPFAM" id="SSF56784">
    <property type="entry name" value="HAD-like"/>
    <property type="match status" value="1"/>
</dbReference>
<dbReference type="NCBIfam" id="TIGR00099">
    <property type="entry name" value="Cof-subfamily"/>
    <property type="match status" value="1"/>
</dbReference>
<dbReference type="InterPro" id="IPR000150">
    <property type="entry name" value="Cof"/>
</dbReference>
<dbReference type="KEGG" id="smoo:SMONO_v1c05340"/>
<organism evidence="1 2">
    <name type="scientific">Spiroplasma monobiae MQ-1</name>
    <dbReference type="NCBI Taxonomy" id="1336748"/>
    <lineage>
        <taxon>Bacteria</taxon>
        <taxon>Bacillati</taxon>
        <taxon>Mycoplasmatota</taxon>
        <taxon>Mollicutes</taxon>
        <taxon>Entomoplasmatales</taxon>
        <taxon>Spiroplasmataceae</taxon>
        <taxon>Spiroplasma</taxon>
    </lineage>
</organism>
<dbReference type="GO" id="GO:0016791">
    <property type="term" value="F:phosphatase activity"/>
    <property type="evidence" value="ECO:0007669"/>
    <property type="project" value="TreeGrafter"/>
</dbReference>
<keyword evidence="2" id="KW-1185">Reference proteome</keyword>
<dbReference type="EMBL" id="CP025543">
    <property type="protein sequence ID" value="AUM62783.1"/>
    <property type="molecule type" value="Genomic_DNA"/>
</dbReference>
<dbReference type="InterPro" id="IPR006379">
    <property type="entry name" value="HAD-SF_hydro_IIB"/>
</dbReference>
<dbReference type="InterPro" id="IPR023214">
    <property type="entry name" value="HAD_sf"/>
</dbReference>
<proteinExistence type="predicted"/>
<dbReference type="PANTHER" id="PTHR10000">
    <property type="entry name" value="PHOSPHOSERINE PHOSPHATASE"/>
    <property type="match status" value="1"/>
</dbReference>
<dbReference type="GO" id="GO:0005829">
    <property type="term" value="C:cytosol"/>
    <property type="evidence" value="ECO:0007669"/>
    <property type="project" value="TreeGrafter"/>
</dbReference>
<dbReference type="RefSeq" id="WP_158637905.1">
    <property type="nucleotide sequence ID" value="NZ_CP025543.1"/>
</dbReference>
<gene>
    <name evidence="1" type="ORF">SMONO_v1c05340</name>
</gene>
<accession>A0A2K9LUQ2</accession>
<keyword evidence="1" id="KW-0378">Hydrolase</keyword>
<dbReference type="Proteomes" id="UP000234790">
    <property type="component" value="Chromosome"/>
</dbReference>
<evidence type="ECO:0000313" key="2">
    <source>
        <dbReference type="Proteomes" id="UP000234790"/>
    </source>
</evidence>
<dbReference type="NCBIfam" id="TIGR01484">
    <property type="entry name" value="HAD-SF-IIB"/>
    <property type="match status" value="1"/>
</dbReference>
<sequence length="286" mass="32656">MKLPYIGSDLDGTVVKNSDFKILDETIKDINDYQKQTSNNFFIVTGRAFQNMKYYVKQLNVTLPVISSNGGAITDPVTWEVYYEALMDKEVVLDLLQYSIDNDLDVSLYTATTLCALKNAERVKAYKELYGHYADEDQPQFILYNDYNELIEEVRNDIHRTVKLMYSLDSELEVEKAEKLKLYLEEKGLYNPSTIIQSRILVDAMPKGVNKASGIKKWAEIMNVDLNDIHVIGDNNNDMEMVGELPYGIAVGNAVENLKEIAWKVIDHIDNNGVGKYLKELISKEQ</sequence>
<reference evidence="1 2" key="1">
    <citation type="submission" date="2017-12" db="EMBL/GenBank/DDBJ databases">
        <title>Complete genome sequence of Spiroplasma monobiae MQ-1 (ATCC 33825).</title>
        <authorList>
            <person name="Tsai Y.-M."/>
            <person name="Lo W.-S."/>
            <person name="Wu P.-S."/>
            <person name="Cho S.-T."/>
            <person name="Kuo C.-H."/>
        </authorList>
    </citation>
    <scope>NUCLEOTIDE SEQUENCE [LARGE SCALE GENOMIC DNA]</scope>
    <source>
        <strain evidence="1 2">MQ-1</strain>
    </source>
</reference>
<evidence type="ECO:0000313" key="1">
    <source>
        <dbReference type="EMBL" id="AUM62783.1"/>
    </source>
</evidence>
<dbReference type="Gene3D" id="3.30.1240.10">
    <property type="match status" value="1"/>
</dbReference>
<dbReference type="GO" id="GO:0000287">
    <property type="term" value="F:magnesium ion binding"/>
    <property type="evidence" value="ECO:0007669"/>
    <property type="project" value="TreeGrafter"/>
</dbReference>
<dbReference type="Gene3D" id="3.40.50.1000">
    <property type="entry name" value="HAD superfamily/HAD-like"/>
    <property type="match status" value="1"/>
</dbReference>